<accession>A0A422NWS7</accession>
<gene>
    <name evidence="1" type="ORF">Tco025E_06883</name>
</gene>
<dbReference type="GeneID" id="40320494"/>
<reference evidence="1 2" key="1">
    <citation type="journal article" date="2018" name="BMC Genomics">
        <title>Genomic comparison of Trypanosoma conorhini and Trypanosoma rangeli to Trypanosoma cruzi strains of high and low virulence.</title>
        <authorList>
            <person name="Bradwell K.R."/>
            <person name="Koparde V.N."/>
            <person name="Matveyev A.V."/>
            <person name="Serrano M.G."/>
            <person name="Alves J.M."/>
            <person name="Parikh H."/>
            <person name="Huang B."/>
            <person name="Lee V."/>
            <person name="Espinosa-Alvarez O."/>
            <person name="Ortiz P.A."/>
            <person name="Costa-Martins A.G."/>
            <person name="Teixeira M.M."/>
            <person name="Buck G.A."/>
        </authorList>
    </citation>
    <scope>NUCLEOTIDE SEQUENCE [LARGE SCALE GENOMIC DNA]</scope>
    <source>
        <strain evidence="1 2">025E</strain>
    </source>
</reference>
<evidence type="ECO:0000313" key="1">
    <source>
        <dbReference type="EMBL" id="RNF09930.1"/>
    </source>
</evidence>
<sequence>MYQRTLACFLFSKPITQGYVAQLPQPTPTRRCTSWRRAFAANDEVRQMYTPDAERYEEWYKATYGIEDLSDGAAASGATSNRRLDDTKNMESNISLEDLRSVEAEMELCSQQFNHNTLVC</sequence>
<dbReference type="OrthoDB" id="269016at2759"/>
<dbReference type="RefSeq" id="XP_029226116.1">
    <property type="nucleotide sequence ID" value="XM_029373751.1"/>
</dbReference>
<proteinExistence type="predicted"/>
<dbReference type="Proteomes" id="UP000284403">
    <property type="component" value="Unassembled WGS sequence"/>
</dbReference>
<dbReference type="EMBL" id="MKKU01000497">
    <property type="protein sequence ID" value="RNF09930.1"/>
    <property type="molecule type" value="Genomic_DNA"/>
</dbReference>
<protein>
    <submittedName>
        <fullName evidence="1">Uncharacterized protein</fullName>
    </submittedName>
</protein>
<evidence type="ECO:0000313" key="2">
    <source>
        <dbReference type="Proteomes" id="UP000284403"/>
    </source>
</evidence>
<comment type="caution">
    <text evidence="1">The sequence shown here is derived from an EMBL/GenBank/DDBJ whole genome shotgun (WGS) entry which is preliminary data.</text>
</comment>
<organism evidence="1 2">
    <name type="scientific">Trypanosoma conorhini</name>
    <dbReference type="NCBI Taxonomy" id="83891"/>
    <lineage>
        <taxon>Eukaryota</taxon>
        <taxon>Discoba</taxon>
        <taxon>Euglenozoa</taxon>
        <taxon>Kinetoplastea</taxon>
        <taxon>Metakinetoplastina</taxon>
        <taxon>Trypanosomatida</taxon>
        <taxon>Trypanosomatidae</taxon>
        <taxon>Trypanosoma</taxon>
    </lineage>
</organism>
<keyword evidence="2" id="KW-1185">Reference proteome</keyword>
<name>A0A422NWS7_9TRYP</name>
<dbReference type="AlphaFoldDB" id="A0A422NWS7"/>